<evidence type="ECO:0000256" key="8">
    <source>
        <dbReference type="ARBA" id="ARBA00023136"/>
    </source>
</evidence>
<dbReference type="PANTHER" id="PTHR43166:SF30">
    <property type="entry name" value="METHIONINE IMPORT ATP-BINDING PROTEIN METN"/>
    <property type="match status" value="1"/>
</dbReference>
<keyword evidence="5 10" id="KW-0067">ATP-binding</keyword>
<keyword evidence="7" id="KW-0029">Amino-acid transport</keyword>
<proteinExistence type="inferred from homology"/>
<comment type="similarity">
    <text evidence="1">Belongs to the ABC transporter superfamily.</text>
</comment>
<dbReference type="InterPro" id="IPR050086">
    <property type="entry name" value="MetN_ABC_transporter-like"/>
</dbReference>
<protein>
    <submittedName>
        <fullName evidence="10">D-methionine transport system ATP-binding protein</fullName>
    </submittedName>
</protein>
<organism evidence="10 11">
    <name type="scientific">Desulfosporosinus hippei DSM 8344</name>
    <dbReference type="NCBI Taxonomy" id="1121419"/>
    <lineage>
        <taxon>Bacteria</taxon>
        <taxon>Bacillati</taxon>
        <taxon>Bacillota</taxon>
        <taxon>Clostridia</taxon>
        <taxon>Eubacteriales</taxon>
        <taxon>Desulfitobacteriaceae</taxon>
        <taxon>Desulfosporosinus</taxon>
    </lineage>
</organism>
<dbReference type="PROSITE" id="PS00211">
    <property type="entry name" value="ABC_TRANSPORTER_1"/>
    <property type="match status" value="1"/>
</dbReference>
<dbReference type="RefSeq" id="WP_092329776.1">
    <property type="nucleotide sequence ID" value="NZ_FNCP01000002.1"/>
</dbReference>
<accession>A0A1G7TLM1</accession>
<dbReference type="GO" id="GO:0006865">
    <property type="term" value="P:amino acid transport"/>
    <property type="evidence" value="ECO:0007669"/>
    <property type="project" value="UniProtKB-KW"/>
</dbReference>
<dbReference type="InterPro" id="IPR003439">
    <property type="entry name" value="ABC_transporter-like_ATP-bd"/>
</dbReference>
<dbReference type="CDD" id="cd03258">
    <property type="entry name" value="ABC_MetN_methionine_transporter"/>
    <property type="match status" value="1"/>
</dbReference>
<dbReference type="AlphaFoldDB" id="A0A1G7TLM1"/>
<evidence type="ECO:0000256" key="1">
    <source>
        <dbReference type="ARBA" id="ARBA00005417"/>
    </source>
</evidence>
<dbReference type="InterPro" id="IPR027417">
    <property type="entry name" value="P-loop_NTPase"/>
</dbReference>
<keyword evidence="3" id="KW-1003">Cell membrane</keyword>
<dbReference type="EMBL" id="FNCP01000002">
    <property type="protein sequence ID" value="SDG36101.1"/>
    <property type="molecule type" value="Genomic_DNA"/>
</dbReference>
<dbReference type="InterPro" id="IPR041701">
    <property type="entry name" value="MetN_ABC"/>
</dbReference>
<keyword evidence="11" id="KW-1185">Reference proteome</keyword>
<keyword evidence="2" id="KW-0813">Transport</keyword>
<evidence type="ECO:0000256" key="6">
    <source>
        <dbReference type="ARBA" id="ARBA00022967"/>
    </source>
</evidence>
<dbReference type="SMART" id="SM00930">
    <property type="entry name" value="NIL"/>
    <property type="match status" value="1"/>
</dbReference>
<dbReference type="FunFam" id="3.40.50.300:FF:000056">
    <property type="entry name" value="Cell division ATP-binding protein FtsE"/>
    <property type="match status" value="1"/>
</dbReference>
<dbReference type="Pfam" id="PF09383">
    <property type="entry name" value="NIL"/>
    <property type="match status" value="1"/>
</dbReference>
<dbReference type="Proteomes" id="UP000198656">
    <property type="component" value="Unassembled WGS sequence"/>
</dbReference>
<dbReference type="GO" id="GO:0005524">
    <property type="term" value="F:ATP binding"/>
    <property type="evidence" value="ECO:0007669"/>
    <property type="project" value="UniProtKB-KW"/>
</dbReference>
<evidence type="ECO:0000256" key="7">
    <source>
        <dbReference type="ARBA" id="ARBA00022970"/>
    </source>
</evidence>
<dbReference type="InterPro" id="IPR045865">
    <property type="entry name" value="ACT-like_dom_sf"/>
</dbReference>
<keyword evidence="8" id="KW-0472">Membrane</keyword>
<evidence type="ECO:0000256" key="3">
    <source>
        <dbReference type="ARBA" id="ARBA00022475"/>
    </source>
</evidence>
<keyword evidence="6" id="KW-1278">Translocase</keyword>
<gene>
    <name evidence="10" type="ORF">SAMN05443529_102278</name>
</gene>
<dbReference type="GO" id="GO:0016887">
    <property type="term" value="F:ATP hydrolysis activity"/>
    <property type="evidence" value="ECO:0007669"/>
    <property type="project" value="InterPro"/>
</dbReference>
<dbReference type="Pfam" id="PF00005">
    <property type="entry name" value="ABC_tran"/>
    <property type="match status" value="1"/>
</dbReference>
<evidence type="ECO:0000256" key="5">
    <source>
        <dbReference type="ARBA" id="ARBA00022840"/>
    </source>
</evidence>
<dbReference type="Gene3D" id="3.40.50.300">
    <property type="entry name" value="P-loop containing nucleotide triphosphate hydrolases"/>
    <property type="match status" value="1"/>
</dbReference>
<evidence type="ECO:0000313" key="11">
    <source>
        <dbReference type="Proteomes" id="UP000198656"/>
    </source>
</evidence>
<evidence type="ECO:0000313" key="10">
    <source>
        <dbReference type="EMBL" id="SDG36101.1"/>
    </source>
</evidence>
<dbReference type="Gene3D" id="3.30.70.260">
    <property type="match status" value="1"/>
</dbReference>
<dbReference type="SUPFAM" id="SSF55021">
    <property type="entry name" value="ACT-like"/>
    <property type="match status" value="1"/>
</dbReference>
<reference evidence="11" key="1">
    <citation type="submission" date="2016-10" db="EMBL/GenBank/DDBJ databases">
        <authorList>
            <person name="Varghese N."/>
            <person name="Submissions S."/>
        </authorList>
    </citation>
    <scope>NUCLEOTIDE SEQUENCE [LARGE SCALE GENOMIC DNA]</scope>
    <source>
        <strain evidence="11">DSM 8344</strain>
    </source>
</reference>
<evidence type="ECO:0000259" key="9">
    <source>
        <dbReference type="PROSITE" id="PS50893"/>
    </source>
</evidence>
<dbReference type="PROSITE" id="PS50893">
    <property type="entry name" value="ABC_TRANSPORTER_2"/>
    <property type="match status" value="1"/>
</dbReference>
<name>A0A1G7TLM1_9FIRM</name>
<dbReference type="PANTHER" id="PTHR43166">
    <property type="entry name" value="AMINO ACID IMPORT ATP-BINDING PROTEIN"/>
    <property type="match status" value="1"/>
</dbReference>
<dbReference type="SMART" id="SM00382">
    <property type="entry name" value="AAA"/>
    <property type="match status" value="1"/>
</dbReference>
<dbReference type="InterPro" id="IPR018449">
    <property type="entry name" value="NIL_domain"/>
</dbReference>
<sequence length="341" mass="37557">MIQIKQLVKKYSSPQGQVMALDDVSLNILPGTIYGIIGLSGAGKSTLVRCLNLLEKPSSGQIIVAGQELTALSSKELRKARQNIGMIFQHFYLLQSRTVSENIAFPLEIAGVPKTEISMRVKELLNLVGLEEKATAYPGQLSGGQKQRVGIARALATKPQVLLCDEATSALDPQTTLSILNLLRDINQKLGLTIVMITHEMKVVKEICTHVAVIHAAHIVENGPVESVFIKPQSDIARQFVSTVFPNDLPADLLKELATHRDSEIVRIQFLGTRASDPIITDLLRTCEVRANILYGSIDHLRSTLFGTLTLELQGSPEQLKEAQHYLTSRDLKVEVIKREL</sequence>
<dbReference type="OrthoDB" id="9780431at2"/>
<dbReference type="STRING" id="1121419.SAMN05443529_102278"/>
<feature type="domain" description="ABC transporter" evidence="9">
    <location>
        <begin position="2"/>
        <end position="241"/>
    </location>
</feature>
<evidence type="ECO:0000256" key="4">
    <source>
        <dbReference type="ARBA" id="ARBA00022741"/>
    </source>
</evidence>
<keyword evidence="4" id="KW-0547">Nucleotide-binding</keyword>
<dbReference type="InterPro" id="IPR017871">
    <property type="entry name" value="ABC_transporter-like_CS"/>
</dbReference>
<dbReference type="GO" id="GO:0005886">
    <property type="term" value="C:plasma membrane"/>
    <property type="evidence" value="ECO:0007669"/>
    <property type="project" value="UniProtKB-ARBA"/>
</dbReference>
<evidence type="ECO:0000256" key="2">
    <source>
        <dbReference type="ARBA" id="ARBA00022448"/>
    </source>
</evidence>
<dbReference type="InterPro" id="IPR003593">
    <property type="entry name" value="AAA+_ATPase"/>
</dbReference>
<dbReference type="SUPFAM" id="SSF52540">
    <property type="entry name" value="P-loop containing nucleoside triphosphate hydrolases"/>
    <property type="match status" value="1"/>
</dbReference>